<sequence length="57" mass="5558">PQQDGGTRGAAVEEGSLGYGEREASGGATSMQVNESEGGSAGSYSLGNDYQKSTGGG</sequence>
<keyword evidence="3" id="KW-1185">Reference proteome</keyword>
<feature type="compositionally biased region" description="Polar residues" evidence="1">
    <location>
        <begin position="27"/>
        <end position="57"/>
    </location>
</feature>
<feature type="non-terminal residue" evidence="2">
    <location>
        <position position="57"/>
    </location>
</feature>
<evidence type="ECO:0000313" key="2">
    <source>
        <dbReference type="EMBL" id="EER00246.1"/>
    </source>
</evidence>
<dbReference type="Proteomes" id="UP000007800">
    <property type="component" value="Unassembled WGS sequence"/>
</dbReference>
<gene>
    <name evidence="2" type="ORF">Pmar_PMAR017104</name>
</gene>
<dbReference type="EMBL" id="GG685191">
    <property type="protein sequence ID" value="EER00246.1"/>
    <property type="molecule type" value="Genomic_DNA"/>
</dbReference>
<accession>C5LSK5</accession>
<dbReference type="GeneID" id="9049988"/>
<dbReference type="AlphaFoldDB" id="C5LSK5"/>
<protein>
    <submittedName>
        <fullName evidence="2">Uncharacterized protein</fullName>
    </submittedName>
</protein>
<name>C5LSK5_PERM5</name>
<dbReference type="RefSeq" id="XP_002767528.1">
    <property type="nucleotide sequence ID" value="XM_002767482.1"/>
</dbReference>
<evidence type="ECO:0000256" key="1">
    <source>
        <dbReference type="SAM" id="MobiDB-lite"/>
    </source>
</evidence>
<evidence type="ECO:0000313" key="3">
    <source>
        <dbReference type="Proteomes" id="UP000007800"/>
    </source>
</evidence>
<organism evidence="3">
    <name type="scientific">Perkinsus marinus (strain ATCC 50983 / TXsc)</name>
    <dbReference type="NCBI Taxonomy" id="423536"/>
    <lineage>
        <taxon>Eukaryota</taxon>
        <taxon>Sar</taxon>
        <taxon>Alveolata</taxon>
        <taxon>Perkinsozoa</taxon>
        <taxon>Perkinsea</taxon>
        <taxon>Perkinsida</taxon>
        <taxon>Perkinsidae</taxon>
        <taxon>Perkinsus</taxon>
    </lineage>
</organism>
<dbReference type="OrthoDB" id="429597at2759"/>
<feature type="region of interest" description="Disordered" evidence="1">
    <location>
        <begin position="1"/>
        <end position="57"/>
    </location>
</feature>
<feature type="non-terminal residue" evidence="2">
    <location>
        <position position="1"/>
    </location>
</feature>
<reference evidence="2 3" key="1">
    <citation type="submission" date="2008-07" db="EMBL/GenBank/DDBJ databases">
        <authorList>
            <person name="El-Sayed N."/>
            <person name="Caler E."/>
            <person name="Inman J."/>
            <person name="Amedeo P."/>
            <person name="Hass B."/>
            <person name="Wortman J."/>
        </authorList>
    </citation>
    <scope>NUCLEOTIDE SEQUENCE [LARGE SCALE GENOMIC DNA]</scope>
    <source>
        <strain evidence="3">ATCC 50983 / TXsc</strain>
    </source>
</reference>
<proteinExistence type="predicted"/>
<dbReference type="InParanoid" id="C5LSK5"/>